<evidence type="ECO:0000256" key="14">
    <source>
        <dbReference type="ARBA" id="ARBA00023288"/>
    </source>
</evidence>
<feature type="domain" description="SLBB" evidence="17">
    <location>
        <begin position="177"/>
        <end position="252"/>
    </location>
</feature>
<evidence type="ECO:0000256" key="2">
    <source>
        <dbReference type="ARBA" id="ARBA00009450"/>
    </source>
</evidence>
<keyword evidence="6" id="KW-0812">Transmembrane</keyword>
<dbReference type="Pfam" id="PF22461">
    <property type="entry name" value="SLBB_2"/>
    <property type="match status" value="1"/>
</dbReference>
<dbReference type="Pfam" id="PF02563">
    <property type="entry name" value="Poly_export"/>
    <property type="match status" value="1"/>
</dbReference>
<keyword evidence="14" id="KW-0449">Lipoprotein</keyword>
<name>A0A939FWC2_9HYPH</name>
<feature type="domain" description="Polysaccharide export protein N-terminal" evidence="16">
    <location>
        <begin position="89"/>
        <end position="170"/>
    </location>
</feature>
<dbReference type="EMBL" id="JAFMPP010000006">
    <property type="protein sequence ID" value="MBO0662670.1"/>
    <property type="molecule type" value="Genomic_DNA"/>
</dbReference>
<keyword evidence="4" id="KW-1134">Transmembrane beta strand</keyword>
<evidence type="ECO:0000256" key="9">
    <source>
        <dbReference type="ARBA" id="ARBA00023065"/>
    </source>
</evidence>
<dbReference type="GO" id="GO:0009279">
    <property type="term" value="C:cell outer membrane"/>
    <property type="evidence" value="ECO:0007669"/>
    <property type="project" value="UniProtKB-SubCell"/>
</dbReference>
<evidence type="ECO:0000259" key="16">
    <source>
        <dbReference type="Pfam" id="PF02563"/>
    </source>
</evidence>
<reference evidence="18" key="1">
    <citation type="submission" date="2021-03" db="EMBL/GenBank/DDBJ databases">
        <title>Whole genome sequence of Jiella sp. CQZ9-1.</title>
        <authorList>
            <person name="Tuo L."/>
        </authorList>
    </citation>
    <scope>NUCLEOTIDE SEQUENCE</scope>
    <source>
        <strain evidence="18">CQZ9-1</strain>
    </source>
</reference>
<dbReference type="GO" id="GO:0015159">
    <property type="term" value="F:polysaccharide transmembrane transporter activity"/>
    <property type="evidence" value="ECO:0007669"/>
    <property type="project" value="InterPro"/>
</dbReference>
<keyword evidence="9" id="KW-0406">Ion transport</keyword>
<evidence type="ECO:0000256" key="3">
    <source>
        <dbReference type="ARBA" id="ARBA00022448"/>
    </source>
</evidence>
<keyword evidence="13" id="KW-0998">Cell outer membrane</keyword>
<evidence type="ECO:0000256" key="1">
    <source>
        <dbReference type="ARBA" id="ARBA00004571"/>
    </source>
</evidence>
<feature type="chain" id="PRO_5036883872" evidence="15">
    <location>
        <begin position="23"/>
        <end position="409"/>
    </location>
</feature>
<keyword evidence="19" id="KW-1185">Reference proteome</keyword>
<evidence type="ECO:0000256" key="12">
    <source>
        <dbReference type="ARBA" id="ARBA00023139"/>
    </source>
</evidence>
<dbReference type="GO" id="GO:0046930">
    <property type="term" value="C:pore complex"/>
    <property type="evidence" value="ECO:0007669"/>
    <property type="project" value="UniProtKB-KW"/>
</dbReference>
<organism evidence="18 19">
    <name type="scientific">Jiella flava</name>
    <dbReference type="NCBI Taxonomy" id="2816857"/>
    <lineage>
        <taxon>Bacteria</taxon>
        <taxon>Pseudomonadati</taxon>
        <taxon>Pseudomonadota</taxon>
        <taxon>Alphaproteobacteria</taxon>
        <taxon>Hyphomicrobiales</taxon>
        <taxon>Aurantimonadaceae</taxon>
        <taxon>Jiella</taxon>
    </lineage>
</organism>
<evidence type="ECO:0000256" key="7">
    <source>
        <dbReference type="ARBA" id="ARBA00022729"/>
    </source>
</evidence>
<evidence type="ECO:0000259" key="17">
    <source>
        <dbReference type="Pfam" id="PF22461"/>
    </source>
</evidence>
<evidence type="ECO:0000256" key="8">
    <source>
        <dbReference type="ARBA" id="ARBA00023047"/>
    </source>
</evidence>
<protein>
    <submittedName>
        <fullName evidence="18">Polysaccharide export protein</fullName>
    </submittedName>
</protein>
<keyword evidence="10" id="KW-0626">Porin</keyword>
<dbReference type="InterPro" id="IPR003715">
    <property type="entry name" value="Poly_export_N"/>
</dbReference>
<sequence length="409" mass="42414">MSRTASCLAALLLLAGCGVPKSYLPSSGPKPDAIATKTIAPDGQRVPVIELSQASRYLWPVTAAGSQDMSIVAAQGSLRTLPRGRFDPTRISTGDVIDVTIFDTGEKGLFSSTDSKSLDLGKFTVDSRGYVTLPFAGRQRVAGSTSAAVQRQIANALRGSAVNPQATVNIVANAGNLVTVDGSVGTPGQFPLSSGGSRVLDVIALAGGAKSSPATTNVTIQRGGHTASAPLAKIMANRVEDVTLMPGDRVSVGDQTGGTGASFTAYGSFKSTGEFKFEPGHLTLAKAIGRVGGLLDDKADPINVYLFRTQKMLQPVQTTAVKGSYKEQLSAPAMATTVTTSPIIVHINLKDPSSFLYMQQIQMQDDDILYATNAQAVDMAKYMTVFQKTPPLPAAPSPAQSGSSSGSGA</sequence>
<keyword evidence="5" id="KW-0762">Sugar transport</keyword>
<proteinExistence type="inferred from homology"/>
<keyword evidence="8" id="KW-0625">Polysaccharide transport</keyword>
<dbReference type="AlphaFoldDB" id="A0A939FWC2"/>
<evidence type="ECO:0000256" key="11">
    <source>
        <dbReference type="ARBA" id="ARBA00023136"/>
    </source>
</evidence>
<dbReference type="InterPro" id="IPR049712">
    <property type="entry name" value="Poly_export"/>
</dbReference>
<accession>A0A939FWC2</accession>
<evidence type="ECO:0000256" key="15">
    <source>
        <dbReference type="SAM" id="SignalP"/>
    </source>
</evidence>
<dbReference type="RefSeq" id="WP_207257460.1">
    <property type="nucleotide sequence ID" value="NZ_JAFMPP010000006.1"/>
</dbReference>
<dbReference type="InterPro" id="IPR054765">
    <property type="entry name" value="SLBB_dom"/>
</dbReference>
<keyword evidence="12" id="KW-0564">Palmitate</keyword>
<comment type="subcellular location">
    <subcellularLocation>
        <location evidence="1">Cell outer membrane</location>
        <topology evidence="1">Multi-pass membrane protein</topology>
    </subcellularLocation>
</comment>
<dbReference type="Proteomes" id="UP000664122">
    <property type="component" value="Unassembled WGS sequence"/>
</dbReference>
<evidence type="ECO:0000256" key="6">
    <source>
        <dbReference type="ARBA" id="ARBA00022692"/>
    </source>
</evidence>
<dbReference type="PANTHER" id="PTHR33619">
    <property type="entry name" value="POLYSACCHARIDE EXPORT PROTEIN GFCE-RELATED"/>
    <property type="match status" value="1"/>
</dbReference>
<evidence type="ECO:0000256" key="5">
    <source>
        <dbReference type="ARBA" id="ARBA00022597"/>
    </source>
</evidence>
<comment type="caution">
    <text evidence="18">The sequence shown here is derived from an EMBL/GenBank/DDBJ whole genome shotgun (WGS) entry which is preliminary data.</text>
</comment>
<evidence type="ECO:0000256" key="4">
    <source>
        <dbReference type="ARBA" id="ARBA00022452"/>
    </source>
</evidence>
<dbReference type="GO" id="GO:0015288">
    <property type="term" value="F:porin activity"/>
    <property type="evidence" value="ECO:0007669"/>
    <property type="project" value="UniProtKB-KW"/>
</dbReference>
<keyword evidence="11" id="KW-0472">Membrane</keyword>
<evidence type="ECO:0000256" key="13">
    <source>
        <dbReference type="ARBA" id="ARBA00023237"/>
    </source>
</evidence>
<evidence type="ECO:0000313" key="18">
    <source>
        <dbReference type="EMBL" id="MBO0662670.1"/>
    </source>
</evidence>
<dbReference type="PROSITE" id="PS51257">
    <property type="entry name" value="PROKAR_LIPOPROTEIN"/>
    <property type="match status" value="1"/>
</dbReference>
<evidence type="ECO:0000313" key="19">
    <source>
        <dbReference type="Proteomes" id="UP000664122"/>
    </source>
</evidence>
<dbReference type="Gene3D" id="3.10.560.10">
    <property type="entry name" value="Outer membrane lipoprotein wza domain like"/>
    <property type="match status" value="2"/>
</dbReference>
<dbReference type="Gene3D" id="3.30.1950.10">
    <property type="entry name" value="wza like domain"/>
    <property type="match status" value="1"/>
</dbReference>
<keyword evidence="7 15" id="KW-0732">Signal</keyword>
<dbReference type="GO" id="GO:0006811">
    <property type="term" value="P:monoatomic ion transport"/>
    <property type="evidence" value="ECO:0007669"/>
    <property type="project" value="UniProtKB-KW"/>
</dbReference>
<gene>
    <name evidence="18" type="ORF">J1C48_08780</name>
</gene>
<evidence type="ECO:0000256" key="10">
    <source>
        <dbReference type="ARBA" id="ARBA00023114"/>
    </source>
</evidence>
<keyword evidence="3" id="KW-0813">Transport</keyword>
<feature type="signal peptide" evidence="15">
    <location>
        <begin position="1"/>
        <end position="22"/>
    </location>
</feature>
<comment type="similarity">
    <text evidence="2">Belongs to the BexD/CtrA/VexA family.</text>
</comment>
<dbReference type="PANTHER" id="PTHR33619:SF3">
    <property type="entry name" value="POLYSACCHARIDE EXPORT PROTEIN GFCE-RELATED"/>
    <property type="match status" value="1"/>
</dbReference>